<dbReference type="PANTHER" id="PTHR35176:SF6">
    <property type="entry name" value="HEME OXYGENASE HI_0854-RELATED"/>
    <property type="match status" value="1"/>
</dbReference>
<accession>A0ABR8RYX9</accession>
<keyword evidence="1" id="KW-0560">Oxidoreductase</keyword>
<gene>
    <name evidence="3" type="ORF">H9651_02260</name>
</gene>
<name>A0ABR8RYX9_9MICO</name>
<dbReference type="Gene3D" id="2.30.110.10">
    <property type="entry name" value="Electron Transport, Fmn-binding Protein, Chain A"/>
    <property type="match status" value="1"/>
</dbReference>
<dbReference type="InterPro" id="IPR052019">
    <property type="entry name" value="F420H2_bilvrd_red/Heme_oxyg"/>
</dbReference>
<protein>
    <submittedName>
        <fullName evidence="3">Pyridoxamine 5'-phosphate oxidase family protein</fullName>
    </submittedName>
</protein>
<evidence type="ECO:0000313" key="3">
    <source>
        <dbReference type="EMBL" id="MBD7956456.1"/>
    </source>
</evidence>
<feature type="domain" description="Pyridoxamine 5'-phosphate oxidase N-terminal" evidence="2">
    <location>
        <begin position="13"/>
        <end position="142"/>
    </location>
</feature>
<dbReference type="PANTHER" id="PTHR35176">
    <property type="entry name" value="HEME OXYGENASE HI_0854-RELATED"/>
    <property type="match status" value="1"/>
</dbReference>
<dbReference type="InterPro" id="IPR012349">
    <property type="entry name" value="Split_barrel_FMN-bd"/>
</dbReference>
<dbReference type="Proteomes" id="UP000648352">
    <property type="component" value="Unassembled WGS sequence"/>
</dbReference>
<comment type="caution">
    <text evidence="3">The sequence shown here is derived from an EMBL/GenBank/DDBJ whole genome shotgun (WGS) entry which is preliminary data.</text>
</comment>
<organism evidence="3 4">
    <name type="scientific">Microbacterium pullorum</name>
    <dbReference type="NCBI Taxonomy" id="2762236"/>
    <lineage>
        <taxon>Bacteria</taxon>
        <taxon>Bacillati</taxon>
        <taxon>Actinomycetota</taxon>
        <taxon>Actinomycetes</taxon>
        <taxon>Micrococcales</taxon>
        <taxon>Microbacteriaceae</taxon>
        <taxon>Microbacterium</taxon>
    </lineage>
</organism>
<dbReference type="RefSeq" id="WP_191717455.1">
    <property type="nucleotide sequence ID" value="NZ_JACSQP010000001.1"/>
</dbReference>
<keyword evidence="4" id="KW-1185">Reference proteome</keyword>
<evidence type="ECO:0000256" key="1">
    <source>
        <dbReference type="ARBA" id="ARBA00023002"/>
    </source>
</evidence>
<dbReference type="InterPro" id="IPR011576">
    <property type="entry name" value="Pyridox_Oxase_N"/>
</dbReference>
<dbReference type="EMBL" id="JACSQP010000001">
    <property type="protein sequence ID" value="MBD7956456.1"/>
    <property type="molecule type" value="Genomic_DNA"/>
</dbReference>
<evidence type="ECO:0000259" key="2">
    <source>
        <dbReference type="Pfam" id="PF01243"/>
    </source>
</evidence>
<dbReference type="SUPFAM" id="SSF50475">
    <property type="entry name" value="FMN-binding split barrel"/>
    <property type="match status" value="1"/>
</dbReference>
<sequence length="146" mass="16469">MNDVFDVDKPAHAAARARLDTELIMWLITTTADGTPHPAPVWFLWHDGVFRIVSEPEAYKAQHLRRGSKAVLHLDGGRFGDDIAIFHGDVRLIPDGASDFLARFREPFLTKYEKSIDAYGMPIEELGRVFSTVIEFTPTRLTAWAT</sequence>
<dbReference type="Pfam" id="PF01243">
    <property type="entry name" value="PNPOx_N"/>
    <property type="match status" value="1"/>
</dbReference>
<proteinExistence type="predicted"/>
<reference evidence="3 4" key="1">
    <citation type="submission" date="2020-08" db="EMBL/GenBank/DDBJ databases">
        <title>A Genomic Blueprint of the Chicken Gut Microbiome.</title>
        <authorList>
            <person name="Gilroy R."/>
            <person name="Ravi A."/>
            <person name="Getino M."/>
            <person name="Pursley I."/>
            <person name="Horton D.L."/>
            <person name="Alikhan N.-F."/>
            <person name="Baker D."/>
            <person name="Gharbi K."/>
            <person name="Hall N."/>
            <person name="Watson M."/>
            <person name="Adriaenssens E.M."/>
            <person name="Foster-Nyarko E."/>
            <person name="Jarju S."/>
            <person name="Secka A."/>
            <person name="Antonio M."/>
            <person name="Oren A."/>
            <person name="Chaudhuri R."/>
            <person name="La Ragione R.M."/>
            <person name="Hildebrand F."/>
            <person name="Pallen M.J."/>
        </authorList>
    </citation>
    <scope>NUCLEOTIDE SEQUENCE [LARGE SCALE GENOMIC DNA]</scope>
    <source>
        <strain evidence="3 4">Sa4CUA7</strain>
    </source>
</reference>
<evidence type="ECO:0000313" key="4">
    <source>
        <dbReference type="Proteomes" id="UP000648352"/>
    </source>
</evidence>